<name>A0A9X4MWY4_9FLAO</name>
<keyword evidence="5" id="KW-1185">Reference proteome</keyword>
<dbReference type="PANTHER" id="PTHR30137:SF6">
    <property type="entry name" value="LUCIFERASE-LIKE MONOOXYGENASE"/>
    <property type="match status" value="1"/>
</dbReference>
<protein>
    <recommendedName>
        <fullName evidence="2">Luciferase-like monooxygenase</fullName>
    </recommendedName>
</protein>
<dbReference type="InterPro" id="IPR050766">
    <property type="entry name" value="Bact_Lucif_Oxidored"/>
</dbReference>
<dbReference type="InterPro" id="IPR019949">
    <property type="entry name" value="CmoO-like"/>
</dbReference>
<dbReference type="NCBIfam" id="TIGR03558">
    <property type="entry name" value="oxido_grp_1"/>
    <property type="match status" value="1"/>
</dbReference>
<feature type="domain" description="Luciferase-like" evidence="3">
    <location>
        <begin position="15"/>
        <end position="299"/>
    </location>
</feature>
<gene>
    <name evidence="4" type="ORF">NMK71_01545</name>
</gene>
<dbReference type="Gene3D" id="3.20.20.30">
    <property type="entry name" value="Luciferase-like domain"/>
    <property type="match status" value="1"/>
</dbReference>
<dbReference type="PANTHER" id="PTHR30137">
    <property type="entry name" value="LUCIFERASE-LIKE MONOOXYGENASE"/>
    <property type="match status" value="1"/>
</dbReference>
<dbReference type="RefSeq" id="WP_304419803.1">
    <property type="nucleotide sequence ID" value="NZ_JANCMU010000001.1"/>
</dbReference>
<accession>A0A9X4MWY4</accession>
<dbReference type="FunFam" id="3.20.20.30:FF:000002">
    <property type="entry name" value="LLM class flavin-dependent oxidoreductase"/>
    <property type="match status" value="1"/>
</dbReference>
<evidence type="ECO:0000313" key="5">
    <source>
        <dbReference type="Proteomes" id="UP001152599"/>
    </source>
</evidence>
<evidence type="ECO:0000259" key="3">
    <source>
        <dbReference type="Pfam" id="PF00296"/>
    </source>
</evidence>
<evidence type="ECO:0000256" key="2">
    <source>
        <dbReference type="ARBA" id="ARBA00074555"/>
    </source>
</evidence>
<dbReference type="EMBL" id="JANCMU010000001">
    <property type="protein sequence ID" value="MDG4945085.1"/>
    <property type="molecule type" value="Genomic_DNA"/>
</dbReference>
<dbReference type="AlphaFoldDB" id="A0A9X4MWY4"/>
<dbReference type="InterPro" id="IPR036661">
    <property type="entry name" value="Luciferase-like_sf"/>
</dbReference>
<evidence type="ECO:0000313" key="4">
    <source>
        <dbReference type="EMBL" id="MDG4945085.1"/>
    </source>
</evidence>
<dbReference type="SUPFAM" id="SSF51679">
    <property type="entry name" value="Bacterial luciferase-like"/>
    <property type="match status" value="1"/>
</dbReference>
<dbReference type="GO" id="GO:0016705">
    <property type="term" value="F:oxidoreductase activity, acting on paired donors, with incorporation or reduction of molecular oxygen"/>
    <property type="evidence" value="ECO:0007669"/>
    <property type="project" value="InterPro"/>
</dbReference>
<dbReference type="Pfam" id="PF00296">
    <property type="entry name" value="Bac_luciferase"/>
    <property type="match status" value="1"/>
</dbReference>
<dbReference type="InterPro" id="IPR011251">
    <property type="entry name" value="Luciferase-like_dom"/>
</dbReference>
<comment type="caution">
    <text evidence="4">The sequence shown here is derived from an EMBL/GenBank/DDBJ whole genome shotgun (WGS) entry which is preliminary data.</text>
</comment>
<dbReference type="Proteomes" id="UP001152599">
    <property type="component" value="Unassembled WGS sequence"/>
</dbReference>
<organism evidence="4 5">
    <name type="scientific">Profundicola chukchiensis</name>
    <dbReference type="NCBI Taxonomy" id="2961959"/>
    <lineage>
        <taxon>Bacteria</taxon>
        <taxon>Pseudomonadati</taxon>
        <taxon>Bacteroidota</taxon>
        <taxon>Flavobacteriia</taxon>
        <taxon>Flavobacteriales</taxon>
        <taxon>Weeksellaceae</taxon>
        <taxon>Profundicola</taxon>
    </lineage>
</organism>
<reference evidence="4" key="1">
    <citation type="submission" date="2022-07" db="EMBL/GenBank/DDBJ databases">
        <title>Description and genome-wide analysis of Profundicola chukchiensis gen. nov., sp. nov., marine bacteria isolated from bottom sediments of the Chukchi Sea.</title>
        <authorList>
            <person name="Romanenko L."/>
            <person name="Otstavnykh N."/>
            <person name="Kurilenko V."/>
            <person name="Eremeev V."/>
            <person name="Velansky P."/>
            <person name="Mikhailov V."/>
            <person name="Isaeva M."/>
        </authorList>
    </citation>
    <scope>NUCLEOTIDE SEQUENCE</scope>
    <source>
        <strain evidence="4">KMM 9713</strain>
    </source>
</reference>
<dbReference type="GO" id="GO:0005829">
    <property type="term" value="C:cytosol"/>
    <property type="evidence" value="ECO:0007669"/>
    <property type="project" value="TreeGrafter"/>
</dbReference>
<comment type="similarity">
    <text evidence="1">To bacterial alkanal monooxygenase alpha and beta chains.</text>
</comment>
<proteinExistence type="predicted"/>
<sequence length="329" mass="37207">MKFNNIPLSILDLSMVREGHDFKQAFEDSVDYIRFAEKMGFNRFWVAEHHNASGIASSATAVLIGHLAEKTEKIRVGSGGIMLPNHSPLQVAEAFGTLATMYPDRIDLGVGRAPGTDQLTAAALRRNLQQSVEQYPNHITEVMRYLGEYDPEMKVKAYPGVGTHVPVWILGSSIYSARLAAYLGLPYSFASHFAPTYLEQAMEIYRDEFQASVYLDKPYFMPAVNILVAETSEKAAYLSTSFSQMAASIVTQQSTKLRPPVEDMDKIWSPEVKQAVNRMRTYSFVGNKEEVRQELKHFIDRTSADEVMITSYFYDPIDRERSFELLLED</sequence>
<evidence type="ECO:0000256" key="1">
    <source>
        <dbReference type="ARBA" id="ARBA00007789"/>
    </source>
</evidence>